<dbReference type="Pfam" id="PF00027">
    <property type="entry name" value="cNMP_binding"/>
    <property type="match status" value="1"/>
</dbReference>
<dbReference type="AlphaFoldDB" id="A0A5C4MT87"/>
<dbReference type="InterPro" id="IPR014710">
    <property type="entry name" value="RmlC-like_jellyroll"/>
</dbReference>
<dbReference type="RefSeq" id="WP_139077579.1">
    <property type="nucleotide sequence ID" value="NZ_VDFU01000016.1"/>
</dbReference>
<dbReference type="OrthoDB" id="7584044at2"/>
<dbReference type="InterPro" id="IPR036390">
    <property type="entry name" value="WH_DNA-bd_sf"/>
</dbReference>
<protein>
    <submittedName>
        <fullName evidence="5">Crp/Fnr family transcriptional regulator</fullName>
    </submittedName>
</protein>
<dbReference type="GO" id="GO:0003677">
    <property type="term" value="F:DNA binding"/>
    <property type="evidence" value="ECO:0007669"/>
    <property type="project" value="UniProtKB-KW"/>
</dbReference>
<keyword evidence="3" id="KW-0804">Transcription</keyword>
<comment type="caution">
    <text evidence="5">The sequence shown here is derived from an EMBL/GenBank/DDBJ whole genome shotgun (WGS) entry which is preliminary data.</text>
</comment>
<evidence type="ECO:0000256" key="3">
    <source>
        <dbReference type="ARBA" id="ARBA00023163"/>
    </source>
</evidence>
<keyword evidence="6" id="KW-1185">Reference proteome</keyword>
<dbReference type="Gene3D" id="1.10.10.10">
    <property type="entry name" value="Winged helix-like DNA-binding domain superfamily/Winged helix DNA-binding domain"/>
    <property type="match status" value="1"/>
</dbReference>
<accession>A0A5C4MT87</accession>
<dbReference type="Proteomes" id="UP000305887">
    <property type="component" value="Unassembled WGS sequence"/>
</dbReference>
<evidence type="ECO:0000259" key="4">
    <source>
        <dbReference type="PROSITE" id="PS51063"/>
    </source>
</evidence>
<name>A0A5C4MT87_9RHOB</name>
<organism evidence="5 6">
    <name type="scientific">Rubellimicrobium rubrum</name>
    <dbReference type="NCBI Taxonomy" id="2585369"/>
    <lineage>
        <taxon>Bacteria</taxon>
        <taxon>Pseudomonadati</taxon>
        <taxon>Pseudomonadota</taxon>
        <taxon>Alphaproteobacteria</taxon>
        <taxon>Rhodobacterales</taxon>
        <taxon>Roseobacteraceae</taxon>
        <taxon>Rubellimicrobium</taxon>
    </lineage>
</organism>
<evidence type="ECO:0000256" key="1">
    <source>
        <dbReference type="ARBA" id="ARBA00023015"/>
    </source>
</evidence>
<dbReference type="SMART" id="SM00419">
    <property type="entry name" value="HTH_CRP"/>
    <property type="match status" value="1"/>
</dbReference>
<dbReference type="CDD" id="cd00038">
    <property type="entry name" value="CAP_ED"/>
    <property type="match status" value="1"/>
</dbReference>
<proteinExistence type="predicted"/>
<keyword evidence="1" id="KW-0805">Transcription regulation</keyword>
<dbReference type="EMBL" id="VDFU01000016">
    <property type="protein sequence ID" value="TNC48555.1"/>
    <property type="molecule type" value="Genomic_DNA"/>
</dbReference>
<gene>
    <name evidence="5" type="ORF">FHG66_13485</name>
</gene>
<dbReference type="InterPro" id="IPR018490">
    <property type="entry name" value="cNMP-bd_dom_sf"/>
</dbReference>
<dbReference type="GO" id="GO:0006355">
    <property type="term" value="P:regulation of DNA-templated transcription"/>
    <property type="evidence" value="ECO:0007669"/>
    <property type="project" value="InterPro"/>
</dbReference>
<reference evidence="5 6" key="1">
    <citation type="submission" date="2019-06" db="EMBL/GenBank/DDBJ databases">
        <title>YIM 131921 draft genome.</title>
        <authorList>
            <person name="Jiang L."/>
        </authorList>
    </citation>
    <scope>NUCLEOTIDE SEQUENCE [LARGE SCALE GENOMIC DNA]</scope>
    <source>
        <strain evidence="5 6">YIM 131921</strain>
    </source>
</reference>
<dbReference type="SUPFAM" id="SSF46785">
    <property type="entry name" value="Winged helix' DNA-binding domain"/>
    <property type="match status" value="1"/>
</dbReference>
<dbReference type="Gene3D" id="2.60.120.10">
    <property type="entry name" value="Jelly Rolls"/>
    <property type="match status" value="1"/>
</dbReference>
<evidence type="ECO:0000256" key="2">
    <source>
        <dbReference type="ARBA" id="ARBA00023125"/>
    </source>
</evidence>
<dbReference type="InterPro" id="IPR012318">
    <property type="entry name" value="HTH_CRP"/>
</dbReference>
<dbReference type="InterPro" id="IPR000595">
    <property type="entry name" value="cNMP-bd_dom"/>
</dbReference>
<dbReference type="PROSITE" id="PS51063">
    <property type="entry name" value="HTH_CRP_2"/>
    <property type="match status" value="1"/>
</dbReference>
<dbReference type="SUPFAM" id="SSF51206">
    <property type="entry name" value="cAMP-binding domain-like"/>
    <property type="match status" value="1"/>
</dbReference>
<sequence>MPAGHPLLSKLARTLVLSEAEAEAVRAIPVESVAFKADQMISREGDKHSRSCLVMEGVACTSKVVAGGKRQIMALHIRGDGPDLHTLLLKHLDSDIWAVSDCRLAFMTHKDLRTLNREHPRLGEDLWRTTLVEGAIYREWMVNVGQRQADSRMAHLCCEILLRSEEAGLGQDGTCPFPVTQADLSEMTAMSPVHVNRTLQALREQGLISFGKGRLTIHNWPALVTLADFRADYLHLPTAKAA</sequence>
<keyword evidence="2" id="KW-0238">DNA-binding</keyword>
<evidence type="ECO:0000313" key="6">
    <source>
        <dbReference type="Proteomes" id="UP000305887"/>
    </source>
</evidence>
<dbReference type="Pfam" id="PF13545">
    <property type="entry name" value="HTH_Crp_2"/>
    <property type="match status" value="1"/>
</dbReference>
<feature type="domain" description="HTH crp-type" evidence="4">
    <location>
        <begin position="147"/>
        <end position="221"/>
    </location>
</feature>
<evidence type="ECO:0000313" key="5">
    <source>
        <dbReference type="EMBL" id="TNC48555.1"/>
    </source>
</evidence>
<dbReference type="InterPro" id="IPR036388">
    <property type="entry name" value="WH-like_DNA-bd_sf"/>
</dbReference>